<evidence type="ECO:0000313" key="1">
    <source>
        <dbReference type="EMBL" id="QJA74026.1"/>
    </source>
</evidence>
<evidence type="ECO:0000313" key="2">
    <source>
        <dbReference type="EMBL" id="QJA94686.1"/>
    </source>
</evidence>
<accession>A0A6M3JVE9</accession>
<sequence length="133" mass="14816">MEVWVKLKAYLVNNHINLEAENEQEAHFLDVLDKNGAKVCIRGTNSIGITSPHVSGLKQLFVTREQQAIVANAIGITEMNLLTKIIVEGDQAIPHYESLKIASEIGDLKSQLFTKPDQTPARLVLPKRTKRSD</sequence>
<name>A0A6M3JVE9_9ZZZZ</name>
<gene>
    <name evidence="1" type="ORF">MM415A02121_0008</name>
    <name evidence="2" type="ORF">MM415B03783_0009</name>
</gene>
<dbReference type="AlphaFoldDB" id="A0A6M3JVE9"/>
<dbReference type="EMBL" id="MT143252">
    <property type="protein sequence ID" value="QJA94686.1"/>
    <property type="molecule type" value="Genomic_DNA"/>
</dbReference>
<reference evidence="1" key="1">
    <citation type="submission" date="2020-03" db="EMBL/GenBank/DDBJ databases">
        <title>The deep terrestrial virosphere.</title>
        <authorList>
            <person name="Holmfeldt K."/>
            <person name="Nilsson E."/>
            <person name="Simone D."/>
            <person name="Lopez-Fernandez M."/>
            <person name="Wu X."/>
            <person name="de Brujin I."/>
            <person name="Lundin D."/>
            <person name="Andersson A."/>
            <person name="Bertilsson S."/>
            <person name="Dopson M."/>
        </authorList>
    </citation>
    <scope>NUCLEOTIDE SEQUENCE</scope>
    <source>
        <strain evidence="1">MM415A02121</strain>
        <strain evidence="2">MM415B03783</strain>
    </source>
</reference>
<dbReference type="EMBL" id="MT142069">
    <property type="protein sequence ID" value="QJA74026.1"/>
    <property type="molecule type" value="Genomic_DNA"/>
</dbReference>
<organism evidence="1">
    <name type="scientific">viral metagenome</name>
    <dbReference type="NCBI Taxonomy" id="1070528"/>
    <lineage>
        <taxon>unclassified sequences</taxon>
        <taxon>metagenomes</taxon>
        <taxon>organismal metagenomes</taxon>
    </lineage>
</organism>
<protein>
    <submittedName>
        <fullName evidence="1">Uncharacterized protein</fullName>
    </submittedName>
</protein>
<proteinExistence type="predicted"/>